<feature type="transmembrane region" description="Helical" evidence="7">
    <location>
        <begin position="146"/>
        <end position="168"/>
    </location>
</feature>
<reference evidence="10" key="1">
    <citation type="journal article" date="2019" name="Int. J. Syst. Evol. Microbiol.">
        <title>The Global Catalogue of Microorganisms (GCM) 10K type strain sequencing project: providing services to taxonomists for standard genome sequencing and annotation.</title>
        <authorList>
            <consortium name="The Broad Institute Genomics Platform"/>
            <consortium name="The Broad Institute Genome Sequencing Center for Infectious Disease"/>
            <person name="Wu L."/>
            <person name="Ma J."/>
        </authorList>
    </citation>
    <scope>NUCLEOTIDE SEQUENCE [LARGE SCALE GENOMIC DNA]</scope>
    <source>
        <strain evidence="10">NBRC 15640</strain>
    </source>
</reference>
<dbReference type="PANTHER" id="PTHR43266:SF2">
    <property type="entry name" value="MAJOR FACILITATOR SUPERFAMILY (MFS) PROFILE DOMAIN-CONTAINING PROTEIN"/>
    <property type="match status" value="1"/>
</dbReference>
<feature type="transmembrane region" description="Helical" evidence="7">
    <location>
        <begin position="228"/>
        <end position="248"/>
    </location>
</feature>
<sequence length="624" mass="69016">MPNQHPSLITQKRFLPYFITQFFGAFNDNIFKNVLLLFVAFAGAEALPVSSNLFINLAAGLFILPFFLFSASAGVLADKYEKSAYIRKVKLAEIAIMTLGAIGFVTESYLILLILLFLMGTQSAFFGPVKYALLPQHLKRDELVPGNALVETGTFLAILLGTLGAGVIASVDNATTVAALCVVGFACCGYVASRSIPEAAPTAPDVEFKWRPISQTKNTLAIAKRDRVVFQAIMAISWFWFLGASYLTQFPNYTKLHLNGNESAVSFLLALFSVGIAIGSMACDRISKHKLEPGIVPVGSFGISVFGVMMATLTPDSLPVFSDFTSFLTYPELWPVFFSLLMLGASGGLFIVPLYTLMQTQARENERAQIIAANNIYNSIYMVGSAVLGIVCLSVLELAIPTLFLLLAVLNIFVATYVYWQVPMFLSRLVLWMFTHTMYRVKHKNLINIPKEGGALIVCNHVSYMDALLMIGACKRQIRFVMEEEYAHFPPIKTLLENGGVIAIDGTNSRSVRQAFNEVKKALNNGDVVCIFPEGRLTNDGNMNPFMRGMDLILRRSPVPVIPMALKGLWGSYFSRSKDGRACHGFPQRFWSKVEIEAGQPVQPKDATTEYMFEKVSELRGDWR</sequence>
<evidence type="ECO:0000313" key="10">
    <source>
        <dbReference type="Proteomes" id="UP001156690"/>
    </source>
</evidence>
<evidence type="ECO:0000256" key="7">
    <source>
        <dbReference type="SAM" id="Phobius"/>
    </source>
</evidence>
<feature type="transmembrane region" description="Helical" evidence="7">
    <location>
        <begin position="376"/>
        <end position="396"/>
    </location>
</feature>
<feature type="transmembrane region" description="Helical" evidence="7">
    <location>
        <begin position="402"/>
        <end position="420"/>
    </location>
</feature>
<feature type="domain" description="Phospholipid/glycerol acyltransferase" evidence="8">
    <location>
        <begin position="455"/>
        <end position="569"/>
    </location>
</feature>
<dbReference type="Gene3D" id="1.20.1250.20">
    <property type="entry name" value="MFS general substrate transporter like domains"/>
    <property type="match status" value="1"/>
</dbReference>
<keyword evidence="4 7" id="KW-0812">Transmembrane</keyword>
<dbReference type="GO" id="GO:0016746">
    <property type="term" value="F:acyltransferase activity"/>
    <property type="evidence" value="ECO:0007669"/>
    <property type="project" value="InterPro"/>
</dbReference>
<protein>
    <submittedName>
        <fullName evidence="9">MFS transporter</fullName>
    </submittedName>
</protein>
<feature type="transmembrane region" description="Helical" evidence="7">
    <location>
        <begin position="333"/>
        <end position="355"/>
    </location>
</feature>
<name>A0AAV5NMB2_9VIBR</name>
<keyword evidence="6 7" id="KW-0472">Membrane</keyword>
<comment type="caution">
    <text evidence="9">The sequence shown here is derived from an EMBL/GenBank/DDBJ whole genome shotgun (WGS) entry which is preliminary data.</text>
</comment>
<dbReference type="InterPro" id="IPR011701">
    <property type="entry name" value="MFS"/>
</dbReference>
<dbReference type="SMART" id="SM00563">
    <property type="entry name" value="PlsC"/>
    <property type="match status" value="1"/>
</dbReference>
<keyword evidence="10" id="KW-1185">Reference proteome</keyword>
<dbReference type="CDD" id="cd06173">
    <property type="entry name" value="MFS_MefA_like"/>
    <property type="match status" value="1"/>
</dbReference>
<dbReference type="SUPFAM" id="SSF69593">
    <property type="entry name" value="Glycerol-3-phosphate (1)-acyltransferase"/>
    <property type="match status" value="1"/>
</dbReference>
<dbReference type="GO" id="GO:0005886">
    <property type="term" value="C:plasma membrane"/>
    <property type="evidence" value="ECO:0007669"/>
    <property type="project" value="UniProtKB-SubCell"/>
</dbReference>
<keyword evidence="5 7" id="KW-1133">Transmembrane helix</keyword>
<comment type="subcellular location">
    <subcellularLocation>
        <location evidence="1">Cell membrane</location>
        <topology evidence="1">Multi-pass membrane protein</topology>
    </subcellularLocation>
</comment>
<feature type="transmembrane region" description="Helical" evidence="7">
    <location>
        <begin position="30"/>
        <end position="47"/>
    </location>
</feature>
<feature type="transmembrane region" description="Helical" evidence="7">
    <location>
        <begin position="53"/>
        <end position="77"/>
    </location>
</feature>
<keyword evidence="3" id="KW-1003">Cell membrane</keyword>
<evidence type="ECO:0000256" key="5">
    <source>
        <dbReference type="ARBA" id="ARBA00022989"/>
    </source>
</evidence>
<dbReference type="EMBL" id="BSNX01000008">
    <property type="protein sequence ID" value="GLQ71801.1"/>
    <property type="molecule type" value="Genomic_DNA"/>
</dbReference>
<dbReference type="InterPro" id="IPR002123">
    <property type="entry name" value="Plipid/glycerol_acylTrfase"/>
</dbReference>
<dbReference type="PANTHER" id="PTHR43266">
    <property type="entry name" value="MACROLIDE-EFFLUX PROTEIN"/>
    <property type="match status" value="1"/>
</dbReference>
<feature type="transmembrane region" description="Helical" evidence="7">
    <location>
        <begin position="263"/>
        <end position="283"/>
    </location>
</feature>
<gene>
    <name evidence="9" type="ORF">GCM10007932_11610</name>
</gene>
<dbReference type="Proteomes" id="UP001156690">
    <property type="component" value="Unassembled WGS sequence"/>
</dbReference>
<feature type="transmembrane region" description="Helical" evidence="7">
    <location>
        <begin position="295"/>
        <end position="313"/>
    </location>
</feature>
<evidence type="ECO:0000259" key="8">
    <source>
        <dbReference type="SMART" id="SM00563"/>
    </source>
</evidence>
<dbReference type="GO" id="GO:0022857">
    <property type="term" value="F:transmembrane transporter activity"/>
    <property type="evidence" value="ECO:0007669"/>
    <property type="project" value="InterPro"/>
</dbReference>
<evidence type="ECO:0000256" key="3">
    <source>
        <dbReference type="ARBA" id="ARBA00022475"/>
    </source>
</evidence>
<keyword evidence="2" id="KW-0813">Transport</keyword>
<dbReference type="CDD" id="cd07989">
    <property type="entry name" value="LPLAT_AGPAT-like"/>
    <property type="match status" value="1"/>
</dbReference>
<evidence type="ECO:0000256" key="4">
    <source>
        <dbReference type="ARBA" id="ARBA00022692"/>
    </source>
</evidence>
<evidence type="ECO:0000256" key="2">
    <source>
        <dbReference type="ARBA" id="ARBA00022448"/>
    </source>
</evidence>
<dbReference type="SUPFAM" id="SSF103473">
    <property type="entry name" value="MFS general substrate transporter"/>
    <property type="match status" value="1"/>
</dbReference>
<organism evidence="9 10">
    <name type="scientific">Vibrio penaeicida</name>
    <dbReference type="NCBI Taxonomy" id="104609"/>
    <lineage>
        <taxon>Bacteria</taxon>
        <taxon>Pseudomonadati</taxon>
        <taxon>Pseudomonadota</taxon>
        <taxon>Gammaproteobacteria</taxon>
        <taxon>Vibrionales</taxon>
        <taxon>Vibrionaceae</taxon>
        <taxon>Vibrio</taxon>
    </lineage>
</organism>
<proteinExistence type="predicted"/>
<evidence type="ECO:0000256" key="6">
    <source>
        <dbReference type="ARBA" id="ARBA00023136"/>
    </source>
</evidence>
<dbReference type="AlphaFoldDB" id="A0AAV5NMB2"/>
<accession>A0AAV5NMB2</accession>
<dbReference type="InterPro" id="IPR036259">
    <property type="entry name" value="MFS_trans_sf"/>
</dbReference>
<evidence type="ECO:0000313" key="9">
    <source>
        <dbReference type="EMBL" id="GLQ71801.1"/>
    </source>
</evidence>
<dbReference type="RefSeq" id="WP_126608302.1">
    <property type="nucleotide sequence ID" value="NZ_AP025144.1"/>
</dbReference>
<dbReference type="Pfam" id="PF07690">
    <property type="entry name" value="MFS_1"/>
    <property type="match status" value="1"/>
</dbReference>
<evidence type="ECO:0000256" key="1">
    <source>
        <dbReference type="ARBA" id="ARBA00004651"/>
    </source>
</evidence>
<dbReference type="Pfam" id="PF01553">
    <property type="entry name" value="Acyltransferase"/>
    <property type="match status" value="1"/>
</dbReference>